<evidence type="ECO:0000313" key="6">
    <source>
        <dbReference type="EMBL" id="AKE52864.1"/>
    </source>
</evidence>
<dbReference type="PROSITE" id="PS51257">
    <property type="entry name" value="PROKAR_LIPOPROTEIN"/>
    <property type="match status" value="1"/>
</dbReference>
<dbReference type="KEGG" id="kge:TQ33_1929"/>
<organism evidence="6 7">
    <name type="scientific">Kangiella geojedonensis</name>
    <dbReference type="NCBI Taxonomy" id="914150"/>
    <lineage>
        <taxon>Bacteria</taxon>
        <taxon>Pseudomonadati</taxon>
        <taxon>Pseudomonadota</taxon>
        <taxon>Gammaproteobacteria</taxon>
        <taxon>Kangiellales</taxon>
        <taxon>Kangiellaceae</taxon>
        <taxon>Kangiella</taxon>
    </lineage>
</organism>
<evidence type="ECO:0000259" key="5">
    <source>
        <dbReference type="Pfam" id="PF01625"/>
    </source>
</evidence>
<accession>A0A0F6TRT0</accession>
<dbReference type="RefSeq" id="WP_046561885.1">
    <property type="nucleotide sequence ID" value="NZ_CP010975.1"/>
</dbReference>
<dbReference type="PATRIC" id="fig|914150.5.peg.1956"/>
<gene>
    <name evidence="6" type="ORF">TQ33_1929</name>
</gene>
<dbReference type="PANTHER" id="PTHR43774:SF1">
    <property type="entry name" value="PEPTIDE METHIONINE SULFOXIDE REDUCTASE MSRA 2"/>
    <property type="match status" value="1"/>
</dbReference>
<proteinExistence type="predicted"/>
<dbReference type="EMBL" id="CP010975">
    <property type="protein sequence ID" value="AKE52864.1"/>
    <property type="molecule type" value="Genomic_DNA"/>
</dbReference>
<keyword evidence="7" id="KW-1185">Reference proteome</keyword>
<dbReference type="InterPro" id="IPR002569">
    <property type="entry name" value="Met_Sox_Rdtase_MsrA_dom"/>
</dbReference>
<dbReference type="Proteomes" id="UP000034071">
    <property type="component" value="Chromosome"/>
</dbReference>
<dbReference type="AlphaFoldDB" id="A0A0F6TRT0"/>
<dbReference type="HOGENOM" id="CLU_031040_10_0_6"/>
<evidence type="ECO:0000256" key="4">
    <source>
        <dbReference type="ARBA" id="ARBA00048782"/>
    </source>
</evidence>
<evidence type="ECO:0000256" key="1">
    <source>
        <dbReference type="ARBA" id="ARBA00012502"/>
    </source>
</evidence>
<dbReference type="OrthoDB" id="4174719at2"/>
<dbReference type="EC" id="1.8.4.11" evidence="1"/>
<feature type="domain" description="Peptide methionine sulphoxide reductase MsrA" evidence="5">
    <location>
        <begin position="9"/>
        <end position="144"/>
    </location>
</feature>
<dbReference type="Pfam" id="PF01625">
    <property type="entry name" value="PMSR"/>
    <property type="match status" value="1"/>
</dbReference>
<dbReference type="PANTHER" id="PTHR43774">
    <property type="entry name" value="PEPTIDE METHIONINE SULFOXIDE REDUCTASE"/>
    <property type="match status" value="1"/>
</dbReference>
<name>A0A0F6TRT0_9GAMM</name>
<dbReference type="Gene3D" id="3.30.1060.10">
    <property type="entry name" value="Peptide methionine sulphoxide reductase MsrA"/>
    <property type="match status" value="1"/>
</dbReference>
<sequence length="166" mass="19007">MRNELLTQIGFGGGCHWCTEAVFASLKGVAKVEQGWIASEGDAESFSEAVIVTFNTEHISLKDLVHIHLLTHSSSSAHKFRQKYRSAIYTFNNEQMSQAKHILAELADENAKEYVTQVLPFKAFKLNDEKYQQYYLKHADKPFCKTYIDPKLATLRQQYAHYVKAD</sequence>
<dbReference type="STRING" id="914150.TQ33_1929"/>
<evidence type="ECO:0000256" key="3">
    <source>
        <dbReference type="ARBA" id="ARBA00047806"/>
    </source>
</evidence>
<dbReference type="SUPFAM" id="SSF55068">
    <property type="entry name" value="Peptide methionine sulfoxide reductase"/>
    <property type="match status" value="1"/>
</dbReference>
<keyword evidence="2" id="KW-0560">Oxidoreductase</keyword>
<reference evidence="6 7" key="1">
    <citation type="submission" date="2015-02" db="EMBL/GenBank/DDBJ databases">
        <title>Complete genome sequence of Kangiella geojedonensis strain YCS-5T.</title>
        <authorList>
            <person name="Kim K.M."/>
        </authorList>
    </citation>
    <scope>NUCLEOTIDE SEQUENCE [LARGE SCALE GENOMIC DNA]</scope>
    <source>
        <strain evidence="6 7">YCS-5</strain>
    </source>
</reference>
<protein>
    <recommendedName>
        <fullName evidence="1">peptide-methionine (S)-S-oxide reductase</fullName>
        <ecNumber evidence="1">1.8.4.11</ecNumber>
    </recommendedName>
</protein>
<dbReference type="GO" id="GO:0008113">
    <property type="term" value="F:peptide-methionine (S)-S-oxide reductase activity"/>
    <property type="evidence" value="ECO:0007669"/>
    <property type="project" value="UniProtKB-EC"/>
</dbReference>
<comment type="catalytic activity">
    <reaction evidence="4">
        <text>[thioredoxin]-disulfide + L-methionine + H2O = L-methionine (S)-S-oxide + [thioredoxin]-dithiol</text>
        <dbReference type="Rhea" id="RHEA:19993"/>
        <dbReference type="Rhea" id="RHEA-COMP:10698"/>
        <dbReference type="Rhea" id="RHEA-COMP:10700"/>
        <dbReference type="ChEBI" id="CHEBI:15377"/>
        <dbReference type="ChEBI" id="CHEBI:29950"/>
        <dbReference type="ChEBI" id="CHEBI:50058"/>
        <dbReference type="ChEBI" id="CHEBI:57844"/>
        <dbReference type="ChEBI" id="CHEBI:58772"/>
        <dbReference type="EC" id="1.8.4.11"/>
    </reaction>
</comment>
<evidence type="ECO:0000313" key="7">
    <source>
        <dbReference type="Proteomes" id="UP000034071"/>
    </source>
</evidence>
<dbReference type="InterPro" id="IPR036509">
    <property type="entry name" value="Met_Sox_Rdtase_MsrA_sf"/>
</dbReference>
<comment type="catalytic activity">
    <reaction evidence="3">
        <text>L-methionyl-[protein] + [thioredoxin]-disulfide + H2O = L-methionyl-(S)-S-oxide-[protein] + [thioredoxin]-dithiol</text>
        <dbReference type="Rhea" id="RHEA:14217"/>
        <dbReference type="Rhea" id="RHEA-COMP:10698"/>
        <dbReference type="Rhea" id="RHEA-COMP:10700"/>
        <dbReference type="Rhea" id="RHEA-COMP:12313"/>
        <dbReference type="Rhea" id="RHEA-COMP:12315"/>
        <dbReference type="ChEBI" id="CHEBI:15377"/>
        <dbReference type="ChEBI" id="CHEBI:16044"/>
        <dbReference type="ChEBI" id="CHEBI:29950"/>
        <dbReference type="ChEBI" id="CHEBI:44120"/>
        <dbReference type="ChEBI" id="CHEBI:50058"/>
        <dbReference type="EC" id="1.8.4.11"/>
    </reaction>
</comment>
<evidence type="ECO:0000256" key="2">
    <source>
        <dbReference type="ARBA" id="ARBA00023002"/>
    </source>
</evidence>